<dbReference type="InterPro" id="IPR001109">
    <property type="entry name" value="Hydrogenase_HupF/HypC"/>
</dbReference>
<sequence length="85" mass="9586">MCLCIPSQIVEIHAEDSTVTVDTLGVRRRISTHLIEDPLSMGDYLLIHVGFAISKINEQEALKSLEEYRLLLAEMGEEEARALFI</sequence>
<dbReference type="GO" id="GO:0051604">
    <property type="term" value="P:protein maturation"/>
    <property type="evidence" value="ECO:0007669"/>
    <property type="project" value="TreeGrafter"/>
</dbReference>
<dbReference type="Proteomes" id="UP000240481">
    <property type="component" value="Unassembled WGS sequence"/>
</dbReference>
<dbReference type="AlphaFoldDB" id="A0A0J8VD83"/>
<dbReference type="Pfam" id="PF01455">
    <property type="entry name" value="HupF_HypC"/>
    <property type="match status" value="1"/>
</dbReference>
<accession>A0A0J8VD83</accession>
<evidence type="ECO:0000313" key="3">
    <source>
        <dbReference type="Proteomes" id="UP000240481"/>
    </source>
</evidence>
<name>A0A0J8VD83_9GAMM</name>
<dbReference type="PRINTS" id="PR00445">
    <property type="entry name" value="HUPFHYPC"/>
</dbReference>
<dbReference type="PANTHER" id="PTHR35177:SF2">
    <property type="entry name" value="HYDROGENASE MATURATION FACTOR HYBG"/>
    <property type="match status" value="1"/>
</dbReference>
<gene>
    <name evidence="2" type="primary">hypC</name>
    <name evidence="2" type="ORF">C9I94_09535</name>
</gene>
<dbReference type="Gene3D" id="2.30.30.140">
    <property type="match status" value="1"/>
</dbReference>
<dbReference type="OrthoDB" id="9806017at2"/>
<dbReference type="RefSeq" id="WP_048897747.1">
    <property type="nucleotide sequence ID" value="NZ_AP024853.1"/>
</dbReference>
<dbReference type="SUPFAM" id="SSF159127">
    <property type="entry name" value="HupF/HypC-like"/>
    <property type="match status" value="1"/>
</dbReference>
<dbReference type="GO" id="GO:0005506">
    <property type="term" value="F:iron ion binding"/>
    <property type="evidence" value="ECO:0007669"/>
    <property type="project" value="TreeGrafter"/>
</dbReference>
<dbReference type="EMBL" id="PYLZ01000004">
    <property type="protein sequence ID" value="PSW25037.1"/>
    <property type="molecule type" value="Genomic_DNA"/>
</dbReference>
<keyword evidence="3" id="KW-1185">Reference proteome</keyword>
<organism evidence="2 3">
    <name type="scientific">Photobacterium swingsii</name>
    <dbReference type="NCBI Taxonomy" id="680026"/>
    <lineage>
        <taxon>Bacteria</taxon>
        <taxon>Pseudomonadati</taxon>
        <taxon>Pseudomonadota</taxon>
        <taxon>Gammaproteobacteria</taxon>
        <taxon>Vibrionales</taxon>
        <taxon>Vibrionaceae</taxon>
        <taxon>Photobacterium</taxon>
    </lineage>
</organism>
<comment type="similarity">
    <text evidence="1">Belongs to the HupF/HypC family.</text>
</comment>
<protein>
    <submittedName>
        <fullName evidence="2">HypC/HybG/HupF family hydrogenase formation chaperone</fullName>
    </submittedName>
</protein>
<dbReference type="GO" id="GO:1902670">
    <property type="term" value="F:carbon dioxide binding"/>
    <property type="evidence" value="ECO:0007669"/>
    <property type="project" value="TreeGrafter"/>
</dbReference>
<dbReference type="FunFam" id="2.30.30.140:FF:000022">
    <property type="entry name" value="Hydrogenase assembly chaperone HybG"/>
    <property type="match status" value="1"/>
</dbReference>
<dbReference type="PANTHER" id="PTHR35177">
    <property type="entry name" value="HYDROGENASE MATURATION FACTOR HYBG"/>
    <property type="match status" value="1"/>
</dbReference>
<evidence type="ECO:0000256" key="1">
    <source>
        <dbReference type="ARBA" id="ARBA00006018"/>
    </source>
</evidence>
<dbReference type="NCBIfam" id="TIGR00074">
    <property type="entry name" value="hypC_hupF"/>
    <property type="match status" value="1"/>
</dbReference>
<evidence type="ECO:0000313" key="2">
    <source>
        <dbReference type="EMBL" id="PSW25037.1"/>
    </source>
</evidence>
<dbReference type="STRING" id="680026.AB733_04800"/>
<comment type="caution">
    <text evidence="2">The sequence shown here is derived from an EMBL/GenBank/DDBJ whole genome shotgun (WGS) entry which is preliminary data.</text>
</comment>
<reference evidence="2 3" key="1">
    <citation type="submission" date="2018-01" db="EMBL/GenBank/DDBJ databases">
        <title>Whole genome sequencing of Histamine producing bacteria.</title>
        <authorList>
            <person name="Butler K."/>
        </authorList>
    </citation>
    <scope>NUCLEOTIDE SEQUENCE [LARGE SCALE GENOMIC DNA]</scope>
    <source>
        <strain evidence="2 3">DSM 24669</strain>
    </source>
</reference>
<proteinExistence type="inferred from homology"/>